<reference evidence="1 2" key="1">
    <citation type="submission" date="2019-04" db="EMBL/GenBank/DDBJ databases">
        <title>Geobacter oryzae sp. nov., ferric-reducing bacteria isolated from paddy soil.</title>
        <authorList>
            <person name="Xu Z."/>
            <person name="Masuda Y."/>
            <person name="Itoh H."/>
            <person name="Senoo K."/>
        </authorList>
    </citation>
    <scope>NUCLEOTIDE SEQUENCE [LARGE SCALE GENOMIC DNA]</scope>
    <source>
        <strain evidence="1 2">Red111</strain>
    </source>
</reference>
<comment type="caution">
    <text evidence="1">The sequence shown here is derived from an EMBL/GenBank/DDBJ whole genome shotgun (WGS) entry which is preliminary data.</text>
</comment>
<keyword evidence="2" id="KW-1185">Reference proteome</keyword>
<dbReference type="Proteomes" id="UP000306416">
    <property type="component" value="Unassembled WGS sequence"/>
</dbReference>
<evidence type="ECO:0008006" key="3">
    <source>
        <dbReference type="Google" id="ProtNLM"/>
    </source>
</evidence>
<accession>A0A4S1CM00</accession>
<dbReference type="AlphaFoldDB" id="A0A4S1CM00"/>
<dbReference type="EMBL" id="SRSC01000001">
    <property type="protein sequence ID" value="TGU74807.1"/>
    <property type="molecule type" value="Genomic_DNA"/>
</dbReference>
<organism evidence="1 2">
    <name type="scientific">Geomonas terrae</name>
    <dbReference type="NCBI Taxonomy" id="2562681"/>
    <lineage>
        <taxon>Bacteria</taxon>
        <taxon>Pseudomonadati</taxon>
        <taxon>Thermodesulfobacteriota</taxon>
        <taxon>Desulfuromonadia</taxon>
        <taxon>Geobacterales</taxon>
        <taxon>Geobacteraceae</taxon>
        <taxon>Geomonas</taxon>
    </lineage>
</organism>
<name>A0A4S1CM00_9BACT</name>
<proteinExistence type="predicted"/>
<gene>
    <name evidence="1" type="ORF">E4633_04925</name>
</gene>
<sequence>MSVPKHELSHLWKLSDGDLMQEARTFGGRLRGHAAFQNVGPHVPVGDTFDTLADALGEKSNAAKGGGKRMVEDRDKARENIFTAFTFAGQHSVMVATHENNPSLMDIGYELRHRTYTSKPATTILPGQPGKVDLKPGPKGSGIFYVVVNKCQGMGSLEVQYTDNPNDESSWKSAERSYRCKVELKGELVKRYYIRTRYHNNAGYGPWSAVVDIVLS</sequence>
<evidence type="ECO:0000313" key="1">
    <source>
        <dbReference type="EMBL" id="TGU74807.1"/>
    </source>
</evidence>
<evidence type="ECO:0000313" key="2">
    <source>
        <dbReference type="Proteomes" id="UP000306416"/>
    </source>
</evidence>
<protein>
    <recommendedName>
        <fullName evidence="3">Fibronectin type III domain-containing protein</fullName>
    </recommendedName>
</protein>
<dbReference type="RefSeq" id="WP_135869129.1">
    <property type="nucleotide sequence ID" value="NZ_SRSC01000001.1"/>
</dbReference>